<dbReference type="SUPFAM" id="SSF51735">
    <property type="entry name" value="NAD(P)-binding Rossmann-fold domains"/>
    <property type="match status" value="1"/>
</dbReference>
<dbReference type="RefSeq" id="WP_253802814.1">
    <property type="nucleotide sequence ID" value="NZ_BAAAUB010000062.1"/>
</dbReference>
<evidence type="ECO:0000256" key="3">
    <source>
        <dbReference type="PIRNR" id="PIRNR000124"/>
    </source>
</evidence>
<organism evidence="5 6">
    <name type="scientific">Kitasatospora paracochleata</name>
    <dbReference type="NCBI Taxonomy" id="58354"/>
    <lineage>
        <taxon>Bacteria</taxon>
        <taxon>Bacillati</taxon>
        <taxon>Actinomycetota</taxon>
        <taxon>Actinomycetes</taxon>
        <taxon>Kitasatosporales</taxon>
        <taxon>Streptomycetaceae</taxon>
        <taxon>Kitasatospora</taxon>
    </lineage>
</organism>
<dbReference type="PANTHER" id="PTHR43491:SF1">
    <property type="entry name" value="UDP-N-ACETYL-D-MANNOSAMINE DEHYDROGENASE"/>
    <property type="match status" value="1"/>
</dbReference>
<proteinExistence type="inferred from homology"/>
<dbReference type="InterPro" id="IPR001732">
    <property type="entry name" value="UDP-Glc/GDP-Man_DH_N"/>
</dbReference>
<keyword evidence="1" id="KW-0560">Oxidoreductase</keyword>
<evidence type="ECO:0000313" key="6">
    <source>
        <dbReference type="Proteomes" id="UP001206483"/>
    </source>
</evidence>
<gene>
    <name evidence="5" type="ORF">FHR36_006385</name>
</gene>
<dbReference type="Gene3D" id="3.40.50.720">
    <property type="entry name" value="NAD(P)-binding Rossmann-like Domain"/>
    <property type="match status" value="2"/>
</dbReference>
<dbReference type="SMART" id="SM00984">
    <property type="entry name" value="UDPG_MGDP_dh_C"/>
    <property type="match status" value="1"/>
</dbReference>
<dbReference type="InterPro" id="IPR017476">
    <property type="entry name" value="UDP-Glc/GDP-Man"/>
</dbReference>
<dbReference type="InterPro" id="IPR014026">
    <property type="entry name" value="UDP-Glc/GDP-Man_DH_dimer"/>
</dbReference>
<dbReference type="Pfam" id="PF00984">
    <property type="entry name" value="UDPG_MGDP_dh"/>
    <property type="match status" value="1"/>
</dbReference>
<dbReference type="Pfam" id="PF03721">
    <property type="entry name" value="UDPG_MGDP_dh_N"/>
    <property type="match status" value="1"/>
</dbReference>
<dbReference type="InterPro" id="IPR008927">
    <property type="entry name" value="6-PGluconate_DH-like_C_sf"/>
</dbReference>
<dbReference type="NCBIfam" id="TIGR03026">
    <property type="entry name" value="NDP-sugDHase"/>
    <property type="match status" value="1"/>
</dbReference>
<dbReference type="InterPro" id="IPR014027">
    <property type="entry name" value="UDP-Glc/GDP-Man_DH_C"/>
</dbReference>
<dbReference type="EMBL" id="JAMZDX010000006">
    <property type="protein sequence ID" value="MCP2313204.1"/>
    <property type="molecule type" value="Genomic_DNA"/>
</dbReference>
<reference evidence="5 6" key="1">
    <citation type="submission" date="2022-06" db="EMBL/GenBank/DDBJ databases">
        <title>Sequencing the genomes of 1000 actinobacteria strains.</title>
        <authorList>
            <person name="Klenk H.-P."/>
        </authorList>
    </citation>
    <scope>NUCLEOTIDE SEQUENCE [LARGE SCALE GENOMIC DNA]</scope>
    <source>
        <strain evidence="5 6">DSM 41656</strain>
    </source>
</reference>
<dbReference type="InterPro" id="IPR028359">
    <property type="entry name" value="UDP_ManNAc/GlcNAc_DH"/>
</dbReference>
<name>A0ABT1J7M1_9ACTN</name>
<evidence type="ECO:0000256" key="2">
    <source>
        <dbReference type="ARBA" id="ARBA00023027"/>
    </source>
</evidence>
<dbReference type="Proteomes" id="UP001206483">
    <property type="component" value="Unassembled WGS sequence"/>
</dbReference>
<accession>A0ABT1J7M1</accession>
<evidence type="ECO:0000256" key="1">
    <source>
        <dbReference type="ARBA" id="ARBA00023002"/>
    </source>
</evidence>
<dbReference type="SUPFAM" id="SSF48179">
    <property type="entry name" value="6-phosphogluconate dehydrogenase C-terminal domain-like"/>
    <property type="match status" value="1"/>
</dbReference>
<dbReference type="PIRSF" id="PIRSF000124">
    <property type="entry name" value="UDPglc_GDPman_dh"/>
    <property type="match status" value="1"/>
</dbReference>
<sequence length="433" mass="45937">MFTHSVPHQTRHADDADAPTVAVVGLGYVGLPTALALLTSGSRVIGLDVSAARLDAIRDRSVDLLPADHERLTAAVRDPRLTLTTDPAALAAADTVIVCVPTPVDAHLVPDLDALAAACATAVAHAVPGQLLMLTSTTYVGTTRDLLVGPLTARGFTVGEDIHVAFSPERIDPGNAHHAQDSTPRVVGGATERCTELAAEVLLRTAPSVHRVTSPETAEMSKLYENTFRAVNIALANEFADNCRSLSLDPLEVIDAAATKPYGFMPFYPGPGVGGHCIPCDPHYLLWQLRRLRIASPLVDTAMTAIAGRPRQVVGRVRELLGERGRPVAGARILLVGVSYKPGVADLRESPALEILEELADLGAEVSFHDPLVTRARLHGKLADSVVEPAAETWDLVVVHTVHPGSDLGWLTGQSAVLDATYRLTDLPSRAVL</sequence>
<comment type="similarity">
    <text evidence="3">Belongs to the UDP-glucose/GDP-mannose dehydrogenase family.</text>
</comment>
<dbReference type="PANTHER" id="PTHR43491">
    <property type="entry name" value="UDP-N-ACETYL-D-MANNOSAMINE DEHYDROGENASE"/>
    <property type="match status" value="1"/>
</dbReference>
<feature type="domain" description="UDP-glucose/GDP-mannose dehydrogenase C-terminal" evidence="4">
    <location>
        <begin position="334"/>
        <end position="426"/>
    </location>
</feature>
<dbReference type="InterPro" id="IPR036291">
    <property type="entry name" value="NAD(P)-bd_dom_sf"/>
</dbReference>
<dbReference type="SUPFAM" id="SSF52413">
    <property type="entry name" value="UDP-glucose/GDP-mannose dehydrogenase C-terminal domain"/>
    <property type="match status" value="1"/>
</dbReference>
<protein>
    <submittedName>
        <fullName evidence="5">Nucleotide sugar dehydrogenase</fullName>
    </submittedName>
</protein>
<comment type="caution">
    <text evidence="5">The sequence shown here is derived from an EMBL/GenBank/DDBJ whole genome shotgun (WGS) entry which is preliminary data.</text>
</comment>
<keyword evidence="2" id="KW-0520">NAD</keyword>
<keyword evidence="6" id="KW-1185">Reference proteome</keyword>
<dbReference type="Pfam" id="PF03720">
    <property type="entry name" value="UDPG_MGDP_dh_C"/>
    <property type="match status" value="1"/>
</dbReference>
<evidence type="ECO:0000259" key="4">
    <source>
        <dbReference type="SMART" id="SM00984"/>
    </source>
</evidence>
<dbReference type="PIRSF" id="PIRSF500136">
    <property type="entry name" value="UDP_ManNAc_DH"/>
    <property type="match status" value="1"/>
</dbReference>
<dbReference type="InterPro" id="IPR036220">
    <property type="entry name" value="UDP-Glc/GDP-Man_DH_C_sf"/>
</dbReference>
<evidence type="ECO:0000313" key="5">
    <source>
        <dbReference type="EMBL" id="MCP2313204.1"/>
    </source>
</evidence>